<evidence type="ECO:0000313" key="5">
    <source>
        <dbReference type="Proteomes" id="UP000019149"/>
    </source>
</evidence>
<evidence type="ECO:0000256" key="2">
    <source>
        <dbReference type="SAM" id="SignalP"/>
    </source>
</evidence>
<sequence>MSCTRVHAVGLLLLTCILHAIALPSRSNEDCRGLDKTCGGWNHEPCCPGLTCRKVRDGNTYGRCSFSLLELHYPIRTVTTTTLPPSLRSHPRRLVEATSIPKRP</sequence>
<keyword evidence="5" id="KW-1185">Reference proteome</keyword>
<reference evidence="4 5" key="1">
    <citation type="journal article" date="2013" name="Nat. Genet.">
        <title>The genome of the hydatid tapeworm Echinococcus granulosus.</title>
        <authorList>
            <person name="Zheng H."/>
            <person name="Zhang W."/>
            <person name="Zhang L."/>
            <person name="Zhang Z."/>
            <person name="Li J."/>
            <person name="Lu G."/>
            <person name="Zhu Y."/>
            <person name="Wang Y."/>
            <person name="Huang Y."/>
            <person name="Liu J."/>
            <person name="Kang H."/>
            <person name="Chen J."/>
            <person name="Wang L."/>
            <person name="Chen A."/>
            <person name="Yu S."/>
            <person name="Gao Z."/>
            <person name="Jin L."/>
            <person name="Gu W."/>
            <person name="Wang Z."/>
            <person name="Zhao L."/>
            <person name="Shi B."/>
            <person name="Wen H."/>
            <person name="Lin R."/>
            <person name="Jones M.K."/>
            <person name="Brejova B."/>
            <person name="Vinar T."/>
            <person name="Zhao G."/>
            <person name="McManus D.P."/>
            <person name="Chen Z."/>
            <person name="Zhou Y."/>
            <person name="Wang S."/>
        </authorList>
    </citation>
    <scope>NUCLEOTIDE SEQUENCE [LARGE SCALE GENOMIC DNA]</scope>
</reference>
<reference evidence="7" key="4">
    <citation type="submission" date="2020-10" db="UniProtKB">
        <authorList>
            <consortium name="WormBaseParasite"/>
        </authorList>
    </citation>
    <scope>IDENTIFICATION</scope>
</reference>
<feature type="chain" id="PRO_5008431687" evidence="2">
    <location>
        <begin position="23"/>
        <end position="104"/>
    </location>
</feature>
<feature type="signal peptide" evidence="2">
    <location>
        <begin position="1"/>
        <end position="22"/>
    </location>
</feature>
<evidence type="ECO:0000256" key="1">
    <source>
        <dbReference type="SAM" id="MobiDB-lite"/>
    </source>
</evidence>
<reference evidence="3" key="3">
    <citation type="submission" date="2014-06" db="EMBL/GenBank/DDBJ databases">
        <authorList>
            <person name="Aslett M."/>
        </authorList>
    </citation>
    <scope>NUCLEOTIDE SEQUENCE</scope>
</reference>
<dbReference type="WBParaSite" id="EgrG_000724600">
    <property type="protein sequence ID" value="EgrG_000724600"/>
    <property type="gene ID" value="EgrG_000724600"/>
</dbReference>
<protein>
    <submittedName>
        <fullName evidence="3 7">Expressed conserved protein</fullName>
    </submittedName>
</protein>
<dbReference type="OMA" id="TYGRCSF"/>
<dbReference type="Proteomes" id="UP000492820">
    <property type="component" value="Unassembled WGS sequence"/>
</dbReference>
<evidence type="ECO:0000313" key="6">
    <source>
        <dbReference type="Proteomes" id="UP000492820"/>
    </source>
</evidence>
<gene>
    <name evidence="4 7" type="ORF">EGR_08711</name>
    <name evidence="3" type="ORF">EgrG_000724600</name>
</gene>
<dbReference type="Proteomes" id="UP000019149">
    <property type="component" value="Unassembled WGS sequence"/>
</dbReference>
<evidence type="ECO:0000313" key="7">
    <source>
        <dbReference type="WBParaSite" id="EgrG_000724600"/>
    </source>
</evidence>
<feature type="region of interest" description="Disordered" evidence="1">
    <location>
        <begin position="82"/>
        <end position="104"/>
    </location>
</feature>
<evidence type="ECO:0000313" key="3">
    <source>
        <dbReference type="EMBL" id="CDS24169.1"/>
    </source>
</evidence>
<dbReference type="CTD" id="36344426"/>
<dbReference type="EMBL" id="APAU02000116">
    <property type="protein sequence ID" value="EUB56446.1"/>
    <property type="molecule type" value="Genomic_DNA"/>
</dbReference>
<name>U6JJ88_ECHGR</name>
<dbReference type="RefSeq" id="XP_024347642.1">
    <property type="nucleotide sequence ID" value="XM_024497960.1"/>
</dbReference>
<dbReference type="OrthoDB" id="6241531at2759"/>
<reference evidence="3 6" key="2">
    <citation type="journal article" date="2013" name="Nature">
        <title>The genomes of four tapeworm species reveal adaptations to parasitism.</title>
        <authorList>
            <person name="Tsai I.J."/>
            <person name="Zarowiecki M."/>
            <person name="Holroyd N."/>
            <person name="Garciarrubio A."/>
            <person name="Sanchez-Flores A."/>
            <person name="Brooks K.L."/>
            <person name="Tracey A."/>
            <person name="Bobes R.J."/>
            <person name="Fragoso G."/>
            <person name="Sciutto E."/>
            <person name="Aslett M."/>
            <person name="Beasley H."/>
            <person name="Bennett H.M."/>
            <person name="Cai J."/>
            <person name="Camicia F."/>
            <person name="Clark R."/>
            <person name="Cucher M."/>
            <person name="De Silva N."/>
            <person name="Day T.A."/>
            <person name="Deplazes P."/>
            <person name="Estrada K."/>
            <person name="Fernandez C."/>
            <person name="Holland P.W."/>
            <person name="Hou J."/>
            <person name="Hu S."/>
            <person name="Huckvale T."/>
            <person name="Hung S.S."/>
            <person name="Kamenetzky L."/>
            <person name="Keane J.A."/>
            <person name="Kiss F."/>
            <person name="Koziol U."/>
            <person name="Lambert O."/>
            <person name="Liu K."/>
            <person name="Luo X."/>
            <person name="Luo Y."/>
            <person name="Macchiaroli N."/>
            <person name="Nichol S."/>
            <person name="Paps J."/>
            <person name="Parkinson J."/>
            <person name="Pouchkina-Stantcheva N."/>
            <person name="Riddiford N."/>
            <person name="Rosenzvit M."/>
            <person name="Salinas G."/>
            <person name="Wasmuth J.D."/>
            <person name="Zamanian M."/>
            <person name="Zheng Y."/>
            <person name="Cai X."/>
            <person name="Soberon X."/>
            <person name="Olson P.D."/>
            <person name="Laclette J.P."/>
            <person name="Brehm K."/>
            <person name="Berriman M."/>
            <person name="Garciarrubio A."/>
            <person name="Bobes R.J."/>
            <person name="Fragoso G."/>
            <person name="Sanchez-Flores A."/>
            <person name="Estrada K."/>
            <person name="Cevallos M.A."/>
            <person name="Morett E."/>
            <person name="Gonzalez V."/>
            <person name="Portillo T."/>
            <person name="Ochoa-Leyva A."/>
            <person name="Jose M.V."/>
            <person name="Sciutto E."/>
            <person name="Landa A."/>
            <person name="Jimenez L."/>
            <person name="Valdes V."/>
            <person name="Carrero J.C."/>
            <person name="Larralde C."/>
            <person name="Morales-Montor J."/>
            <person name="Limon-Lason J."/>
            <person name="Soberon X."/>
            <person name="Laclette J.P."/>
        </authorList>
    </citation>
    <scope>NUCLEOTIDE SEQUENCE [LARGE SCALE GENOMIC DNA]</scope>
</reference>
<dbReference type="KEGG" id="egl:EGR_08711"/>
<dbReference type="GeneID" id="36344426"/>
<evidence type="ECO:0000313" key="4">
    <source>
        <dbReference type="EMBL" id="EUB56446.1"/>
    </source>
</evidence>
<dbReference type="AlphaFoldDB" id="U6JJ88"/>
<proteinExistence type="predicted"/>
<organism evidence="4 5">
    <name type="scientific">Echinococcus granulosus</name>
    <name type="common">Hydatid tapeworm</name>
    <dbReference type="NCBI Taxonomy" id="6210"/>
    <lineage>
        <taxon>Eukaryota</taxon>
        <taxon>Metazoa</taxon>
        <taxon>Spiralia</taxon>
        <taxon>Lophotrochozoa</taxon>
        <taxon>Platyhelminthes</taxon>
        <taxon>Cestoda</taxon>
        <taxon>Eucestoda</taxon>
        <taxon>Cyclophyllidea</taxon>
        <taxon>Taeniidae</taxon>
        <taxon>Echinococcus</taxon>
        <taxon>Echinococcus granulosus group</taxon>
    </lineage>
</organism>
<accession>U6JJ88</accession>
<dbReference type="EMBL" id="LK028599">
    <property type="protein sequence ID" value="CDS24169.1"/>
    <property type="molecule type" value="Genomic_DNA"/>
</dbReference>
<keyword evidence="2" id="KW-0732">Signal</keyword>